<dbReference type="EC" id="1.6.5.2" evidence="6"/>
<evidence type="ECO:0000259" key="7">
    <source>
        <dbReference type="Pfam" id="PF02525"/>
    </source>
</evidence>
<dbReference type="NCBIfam" id="NF003430">
    <property type="entry name" value="PRK04930.1"/>
    <property type="match status" value="1"/>
</dbReference>
<dbReference type="GO" id="GO:0010181">
    <property type="term" value="F:FMN binding"/>
    <property type="evidence" value="ECO:0007669"/>
    <property type="project" value="TreeGrafter"/>
</dbReference>
<evidence type="ECO:0000256" key="1">
    <source>
        <dbReference type="ARBA" id="ARBA00022475"/>
    </source>
</evidence>
<dbReference type="GO" id="GO:1901381">
    <property type="term" value="P:positive regulation of potassium ion transmembrane transport"/>
    <property type="evidence" value="ECO:0007669"/>
    <property type="project" value="UniProtKB-UniRule"/>
</dbReference>
<dbReference type="HAMAP" id="MF_01415">
    <property type="entry name" value="K_H_efflux_KefG"/>
    <property type="match status" value="1"/>
</dbReference>
<dbReference type="Proteomes" id="UP000093523">
    <property type="component" value="Unassembled WGS sequence"/>
</dbReference>
<dbReference type="Gene3D" id="3.40.50.360">
    <property type="match status" value="1"/>
</dbReference>
<dbReference type="GO" id="GO:0006813">
    <property type="term" value="P:potassium ion transport"/>
    <property type="evidence" value="ECO:0007669"/>
    <property type="project" value="InterPro"/>
</dbReference>
<dbReference type="InterPro" id="IPR003680">
    <property type="entry name" value="Flavodoxin_fold"/>
</dbReference>
<dbReference type="RefSeq" id="WP_065611819.1">
    <property type="nucleotide sequence ID" value="NZ_CAWMPN010000024.1"/>
</dbReference>
<name>A0A1B9NVE3_ALILO</name>
<evidence type="ECO:0000313" key="9">
    <source>
        <dbReference type="Proteomes" id="UP000093523"/>
    </source>
</evidence>
<comment type="caution">
    <text evidence="8">The sequence shown here is derived from an EMBL/GenBank/DDBJ whole genome shotgun (WGS) entry which is preliminary data.</text>
</comment>
<dbReference type="PANTHER" id="PTHR47307">
    <property type="entry name" value="GLUTATHIONE-REGULATED POTASSIUM-EFFLUX SYSTEM ANCILLARY PROTEIN KEFG"/>
    <property type="match status" value="1"/>
</dbReference>
<evidence type="ECO:0000256" key="4">
    <source>
        <dbReference type="ARBA" id="ARBA00023027"/>
    </source>
</evidence>
<dbReference type="SUPFAM" id="SSF52218">
    <property type="entry name" value="Flavoproteins"/>
    <property type="match status" value="1"/>
</dbReference>
<gene>
    <name evidence="6" type="primary">kefG</name>
    <name evidence="8" type="ORF">A6E04_01575</name>
</gene>
<evidence type="ECO:0000256" key="2">
    <source>
        <dbReference type="ARBA" id="ARBA00022519"/>
    </source>
</evidence>
<comment type="subcellular location">
    <subcellularLocation>
        <location evidence="6">Cell inner membrane</location>
        <topology evidence="6">Peripheral membrane protein</topology>
        <orientation evidence="6">Cytoplasmic side</orientation>
    </subcellularLocation>
</comment>
<dbReference type="OrthoDB" id="9798454at2"/>
<organism evidence="8 9">
    <name type="scientific">Aliivibrio logei</name>
    <name type="common">Vibrio logei</name>
    <dbReference type="NCBI Taxonomy" id="688"/>
    <lineage>
        <taxon>Bacteria</taxon>
        <taxon>Pseudomonadati</taxon>
        <taxon>Pseudomonadota</taxon>
        <taxon>Gammaproteobacteria</taxon>
        <taxon>Vibrionales</taxon>
        <taxon>Vibrionaceae</taxon>
        <taxon>Aliivibrio</taxon>
    </lineage>
</organism>
<dbReference type="InterPro" id="IPR023947">
    <property type="entry name" value="K_H_efflux_KefG"/>
</dbReference>
<reference evidence="8 9" key="1">
    <citation type="submission" date="2016-06" db="EMBL/GenBank/DDBJ databases">
        <authorList>
            <person name="Kjaerup R.B."/>
            <person name="Dalgaard T.S."/>
            <person name="Juul-Madsen H.R."/>
        </authorList>
    </citation>
    <scope>NUCLEOTIDE SEQUENCE [LARGE SCALE GENOMIC DNA]</scope>
    <source>
        <strain evidence="8 9">1S159</strain>
    </source>
</reference>
<dbReference type="GO" id="GO:0008753">
    <property type="term" value="F:NADPH dehydrogenase (quinone) activity"/>
    <property type="evidence" value="ECO:0007669"/>
    <property type="project" value="RHEA"/>
</dbReference>
<dbReference type="Pfam" id="PF02525">
    <property type="entry name" value="Flavodoxin_2"/>
    <property type="match status" value="1"/>
</dbReference>
<comment type="similarity">
    <text evidence="6">Belongs to the NAD(P)H dehydrogenase (quinone) family. KefG subfamily.</text>
</comment>
<dbReference type="EMBL" id="MAJU01000024">
    <property type="protein sequence ID" value="OCH18538.1"/>
    <property type="molecule type" value="Genomic_DNA"/>
</dbReference>
<evidence type="ECO:0000256" key="5">
    <source>
        <dbReference type="ARBA" id="ARBA00023136"/>
    </source>
</evidence>
<dbReference type="PANTHER" id="PTHR47307:SF1">
    <property type="entry name" value="GLUTATHIONE-REGULATED POTASSIUM-EFFLUX SYSTEM ANCILLARY PROTEIN KEFG"/>
    <property type="match status" value="1"/>
</dbReference>
<proteinExistence type="inferred from homology"/>
<comment type="catalytic activity">
    <reaction evidence="6">
        <text>a quinone + NADH + H(+) = a quinol + NAD(+)</text>
        <dbReference type="Rhea" id="RHEA:46160"/>
        <dbReference type="ChEBI" id="CHEBI:15378"/>
        <dbReference type="ChEBI" id="CHEBI:24646"/>
        <dbReference type="ChEBI" id="CHEBI:57540"/>
        <dbReference type="ChEBI" id="CHEBI:57945"/>
        <dbReference type="ChEBI" id="CHEBI:132124"/>
        <dbReference type="EC" id="1.6.5.2"/>
    </reaction>
</comment>
<dbReference type="GO" id="GO:0009055">
    <property type="term" value="F:electron transfer activity"/>
    <property type="evidence" value="ECO:0007669"/>
    <property type="project" value="TreeGrafter"/>
</dbReference>
<sequence>MTQSNDVLLTSTPLPKILVILAHPDPEHSMANKAILAAYQQLPHVTVHDLYATYPEFFIDVVYEHELLAQHDIIVFQHPLYLYSCPSLLKEWMDCVLGKGFAYGEGNALKGKQWRSVITAGGIEEAFSETGYNQHSMDDILIPFKITAALCQMEWITPSVQYWARKITIEKRQSYINDYRNWLLNPKGEL</sequence>
<evidence type="ECO:0000313" key="8">
    <source>
        <dbReference type="EMBL" id="OCH18538.1"/>
    </source>
</evidence>
<comment type="subunit">
    <text evidence="6">Interacts with KefB.</text>
</comment>
<accession>A0A1B9NVE3</accession>
<protein>
    <recommendedName>
        <fullName evidence="6">Glutathione-regulated potassium-efflux system ancillary protein KefG</fullName>
    </recommendedName>
    <alternativeName>
        <fullName evidence="6">Putative quinone oxidoreductase KefG</fullName>
        <ecNumber evidence="6">1.6.5.2</ecNumber>
    </alternativeName>
</protein>
<keyword evidence="1 6" id="KW-1003">Cell membrane</keyword>
<comment type="function">
    <text evidence="6">Regulatory subunit of a potassium efflux system that confers protection against electrophiles. Required for full activity of KefB.</text>
</comment>
<keyword evidence="3 6" id="KW-0560">Oxidoreductase</keyword>
<keyword evidence="2 6" id="KW-0997">Cell inner membrane</keyword>
<dbReference type="InterPro" id="IPR029039">
    <property type="entry name" value="Flavoprotein-like_sf"/>
</dbReference>
<dbReference type="AlphaFoldDB" id="A0A1B9NVE3"/>
<comment type="catalytic activity">
    <reaction evidence="6">
        <text>a quinone + NADPH + H(+) = a quinol + NADP(+)</text>
        <dbReference type="Rhea" id="RHEA:46164"/>
        <dbReference type="ChEBI" id="CHEBI:15378"/>
        <dbReference type="ChEBI" id="CHEBI:24646"/>
        <dbReference type="ChEBI" id="CHEBI:57783"/>
        <dbReference type="ChEBI" id="CHEBI:58349"/>
        <dbReference type="ChEBI" id="CHEBI:132124"/>
        <dbReference type="EC" id="1.6.5.2"/>
    </reaction>
</comment>
<evidence type="ECO:0000256" key="6">
    <source>
        <dbReference type="HAMAP-Rule" id="MF_01415"/>
    </source>
</evidence>
<keyword evidence="5 6" id="KW-0472">Membrane</keyword>
<keyword evidence="4 6" id="KW-0520">NAD</keyword>
<dbReference type="InterPro" id="IPR046980">
    <property type="entry name" value="KefG/KefF"/>
</dbReference>
<dbReference type="STRING" id="688.A6E04_01575"/>
<dbReference type="GO" id="GO:0050136">
    <property type="term" value="F:NADH dehydrogenase (quinone) (non-electrogenic) activity"/>
    <property type="evidence" value="ECO:0007669"/>
    <property type="project" value="RHEA"/>
</dbReference>
<feature type="domain" description="Flavodoxin-like fold" evidence="7">
    <location>
        <begin position="16"/>
        <end position="182"/>
    </location>
</feature>
<evidence type="ECO:0000256" key="3">
    <source>
        <dbReference type="ARBA" id="ARBA00023002"/>
    </source>
</evidence>
<dbReference type="GO" id="GO:0005886">
    <property type="term" value="C:plasma membrane"/>
    <property type="evidence" value="ECO:0007669"/>
    <property type="project" value="UniProtKB-SubCell"/>
</dbReference>